<reference evidence="1 2" key="1">
    <citation type="submission" date="2016-10" db="EMBL/GenBank/DDBJ databases">
        <authorList>
            <person name="de Groot N.N."/>
        </authorList>
    </citation>
    <scope>NUCLEOTIDE SEQUENCE [LARGE SCALE GENOMIC DNA]</scope>
    <source>
        <strain evidence="1 2">DSM 8423</strain>
    </source>
</reference>
<dbReference type="Proteomes" id="UP000198744">
    <property type="component" value="Unassembled WGS sequence"/>
</dbReference>
<dbReference type="STRING" id="43775.SAMN04489760_10420"/>
<name>A0A1H7VJJ9_9BACT</name>
<keyword evidence="2" id="KW-1185">Reference proteome</keyword>
<accession>A0A1H7VJJ9</accession>
<organism evidence="1 2">
    <name type="scientific">Syntrophus gentianae</name>
    <dbReference type="NCBI Taxonomy" id="43775"/>
    <lineage>
        <taxon>Bacteria</taxon>
        <taxon>Pseudomonadati</taxon>
        <taxon>Thermodesulfobacteriota</taxon>
        <taxon>Syntrophia</taxon>
        <taxon>Syntrophales</taxon>
        <taxon>Syntrophaceae</taxon>
        <taxon>Syntrophus</taxon>
    </lineage>
</organism>
<evidence type="ECO:0000313" key="1">
    <source>
        <dbReference type="EMBL" id="SEM09406.1"/>
    </source>
</evidence>
<dbReference type="EMBL" id="FOBS01000004">
    <property type="protein sequence ID" value="SEM09406.1"/>
    <property type="molecule type" value="Genomic_DNA"/>
</dbReference>
<dbReference type="RefSeq" id="WP_139198205.1">
    <property type="nucleotide sequence ID" value="NZ_FOBS01000004.1"/>
</dbReference>
<protein>
    <submittedName>
        <fullName evidence="1">Uncharacterized protein</fullName>
    </submittedName>
</protein>
<gene>
    <name evidence="1" type="ORF">SAMN04489760_10420</name>
</gene>
<sequence>MFTDALKLTLALTIGGTTIKIPGANVKSLETDIHPYGFTAGLSFWVSSEKGRDPLFSKFVTQDLIQVKLDIEPNLKPKGTKIDPLRLQGYVTDKALLTELTIENVNLKGDPVLYRHYRISFADPASVLWRQHFPCDLMVDEDIKALIDANKASGVNLKYDWGMLNNKYAINTLSPGSPDEGSSFYDFIVWLAATQNGVLRYDGQTNSYTLSGTKGQEGDEMAMSELEVADHRIDFPETFRYDDRFLNVLAEDPQKSETNRSTAEKGLRRDVLLRIPIASDFETAFKLESKKQKSRKHGVTLTHRRYPLMTYRPGIVVKFEGGLWSKKIFLQGKKYRVRDIFLRAKAVNDAPDADHNMPYTQYQMDLDSELELKEDKALNLPPFKAPSYPIYVEGKIVSEQGEEGEDTYQIYERPKFKLEIPFVDDETQAEIDQYTEKIPVMDKEGQSEKDHYRVKIPLFEDKQVICPFEPLFAPGHFYFPAYRDERVLVALDFHRARIVQFLDWRPGGRLPMDTQGNHILFGKSDESKTSISHIYVDNKPQLNMKRSSSKDTEIIQLQEGTIILQTKDESSS</sequence>
<dbReference type="OrthoDB" id="5409627at2"/>
<evidence type="ECO:0000313" key="2">
    <source>
        <dbReference type="Proteomes" id="UP000198744"/>
    </source>
</evidence>
<proteinExistence type="predicted"/>
<dbReference type="AlphaFoldDB" id="A0A1H7VJJ9"/>